<accession>A0A0K2UF61</accession>
<reference evidence="2" key="1">
    <citation type="submission" date="2014-05" db="EMBL/GenBank/DDBJ databases">
        <authorList>
            <person name="Chronopoulou M."/>
        </authorList>
    </citation>
    <scope>NUCLEOTIDE SEQUENCE</scope>
    <source>
        <tissue evidence="2">Whole organism</tissue>
    </source>
</reference>
<dbReference type="EMBL" id="HACA01019512">
    <property type="protein sequence ID" value="CDW36873.1"/>
    <property type="molecule type" value="Transcribed_RNA"/>
</dbReference>
<keyword evidence="1" id="KW-0472">Membrane</keyword>
<sequence length="82" mass="9674">SLEGCYNSLEHSAIFLTVFASQLIHTLLFLIQRDSSKLWRNRKDSVSSLKILNKLHSIPFLNQTYYSYYYVVARSYYPSQVF</sequence>
<name>A0A0K2UF61_LEPSM</name>
<organism evidence="2">
    <name type="scientific">Lepeophtheirus salmonis</name>
    <name type="common">Salmon louse</name>
    <name type="synonym">Caligus salmonis</name>
    <dbReference type="NCBI Taxonomy" id="72036"/>
    <lineage>
        <taxon>Eukaryota</taxon>
        <taxon>Metazoa</taxon>
        <taxon>Ecdysozoa</taxon>
        <taxon>Arthropoda</taxon>
        <taxon>Crustacea</taxon>
        <taxon>Multicrustacea</taxon>
        <taxon>Hexanauplia</taxon>
        <taxon>Copepoda</taxon>
        <taxon>Siphonostomatoida</taxon>
        <taxon>Caligidae</taxon>
        <taxon>Lepeophtheirus</taxon>
    </lineage>
</organism>
<feature type="non-terminal residue" evidence="2">
    <location>
        <position position="1"/>
    </location>
</feature>
<feature type="transmembrane region" description="Helical" evidence="1">
    <location>
        <begin position="12"/>
        <end position="31"/>
    </location>
</feature>
<protein>
    <submittedName>
        <fullName evidence="2">Uncharacterized protein</fullName>
    </submittedName>
</protein>
<dbReference type="AlphaFoldDB" id="A0A0K2UF61"/>
<evidence type="ECO:0000256" key="1">
    <source>
        <dbReference type="SAM" id="Phobius"/>
    </source>
</evidence>
<proteinExistence type="predicted"/>
<keyword evidence="1" id="KW-1133">Transmembrane helix</keyword>
<feature type="non-terminal residue" evidence="2">
    <location>
        <position position="82"/>
    </location>
</feature>
<evidence type="ECO:0000313" key="2">
    <source>
        <dbReference type="EMBL" id="CDW36873.1"/>
    </source>
</evidence>
<keyword evidence="1" id="KW-0812">Transmembrane</keyword>